<gene>
    <name evidence="4" type="ORF">CEUSTIGMA_g1924.t1</name>
</gene>
<dbReference type="Pfam" id="PF00320">
    <property type="entry name" value="GATA"/>
    <property type="match status" value="1"/>
</dbReference>
<dbReference type="Proteomes" id="UP000232323">
    <property type="component" value="Unassembled WGS sequence"/>
</dbReference>
<dbReference type="PANTHER" id="PTHR46855:SF1">
    <property type="entry name" value="GATA TRANSCRIPTION FACTOR 26"/>
    <property type="match status" value="1"/>
</dbReference>
<evidence type="ECO:0000313" key="5">
    <source>
        <dbReference type="Proteomes" id="UP000232323"/>
    </source>
</evidence>
<proteinExistence type="predicted"/>
<dbReference type="PROSITE" id="PS50114">
    <property type="entry name" value="GATA_ZN_FINGER_2"/>
    <property type="match status" value="1"/>
</dbReference>
<feature type="compositionally biased region" description="Low complexity" evidence="2">
    <location>
        <begin position="170"/>
        <end position="184"/>
    </location>
</feature>
<keyword evidence="5" id="KW-1185">Reference proteome</keyword>
<accession>A0A250WUK0</accession>
<evidence type="ECO:0000256" key="2">
    <source>
        <dbReference type="SAM" id="MobiDB-lite"/>
    </source>
</evidence>
<dbReference type="GO" id="GO:0006355">
    <property type="term" value="P:regulation of DNA-templated transcription"/>
    <property type="evidence" value="ECO:0007669"/>
    <property type="project" value="InterPro"/>
</dbReference>
<dbReference type="STRING" id="1157962.A0A250WUK0"/>
<dbReference type="GO" id="GO:0043565">
    <property type="term" value="F:sequence-specific DNA binding"/>
    <property type="evidence" value="ECO:0007669"/>
    <property type="project" value="InterPro"/>
</dbReference>
<dbReference type="EMBL" id="BEGY01000007">
    <property type="protein sequence ID" value="GAX74475.1"/>
    <property type="molecule type" value="Genomic_DNA"/>
</dbReference>
<dbReference type="Gene3D" id="3.30.50.10">
    <property type="entry name" value="Erythroid Transcription Factor GATA-1, subunit A"/>
    <property type="match status" value="1"/>
</dbReference>
<dbReference type="InterPro" id="IPR044589">
    <property type="entry name" value="GATA26/27"/>
</dbReference>
<reference evidence="4 5" key="1">
    <citation type="submission" date="2017-08" db="EMBL/GenBank/DDBJ databases">
        <title>Acidophilic green algal genome provides insights into adaptation to an acidic environment.</title>
        <authorList>
            <person name="Hirooka S."/>
            <person name="Hirose Y."/>
            <person name="Kanesaki Y."/>
            <person name="Higuchi S."/>
            <person name="Fujiwara T."/>
            <person name="Onuma R."/>
            <person name="Era A."/>
            <person name="Ohbayashi R."/>
            <person name="Uzuka A."/>
            <person name="Nozaki H."/>
            <person name="Yoshikawa H."/>
            <person name="Miyagishima S.Y."/>
        </authorList>
    </citation>
    <scope>NUCLEOTIDE SEQUENCE [LARGE SCALE GENOMIC DNA]</scope>
    <source>
        <strain evidence="4 5">NIES-2499</strain>
    </source>
</reference>
<evidence type="ECO:0000259" key="3">
    <source>
        <dbReference type="PROSITE" id="PS50114"/>
    </source>
</evidence>
<keyword evidence="1" id="KW-0479">Metal-binding</keyword>
<dbReference type="InterPro" id="IPR013088">
    <property type="entry name" value="Znf_NHR/GATA"/>
</dbReference>
<dbReference type="InterPro" id="IPR000679">
    <property type="entry name" value="Znf_GATA"/>
</dbReference>
<evidence type="ECO:0000313" key="4">
    <source>
        <dbReference type="EMBL" id="GAX74475.1"/>
    </source>
</evidence>
<dbReference type="OrthoDB" id="515401at2759"/>
<comment type="caution">
    <text evidence="4">The sequence shown here is derived from an EMBL/GenBank/DDBJ whole genome shotgun (WGS) entry which is preliminary data.</text>
</comment>
<protein>
    <recommendedName>
        <fullName evidence="3">GATA-type domain-containing protein</fullName>
    </recommendedName>
</protein>
<feature type="region of interest" description="Disordered" evidence="2">
    <location>
        <begin position="45"/>
        <end position="66"/>
    </location>
</feature>
<organism evidence="4 5">
    <name type="scientific">Chlamydomonas eustigma</name>
    <dbReference type="NCBI Taxonomy" id="1157962"/>
    <lineage>
        <taxon>Eukaryota</taxon>
        <taxon>Viridiplantae</taxon>
        <taxon>Chlorophyta</taxon>
        <taxon>core chlorophytes</taxon>
        <taxon>Chlorophyceae</taxon>
        <taxon>CS clade</taxon>
        <taxon>Chlamydomonadales</taxon>
        <taxon>Chlamydomonadaceae</taxon>
        <taxon>Chlamydomonas</taxon>
    </lineage>
</organism>
<feature type="domain" description="GATA-type" evidence="3">
    <location>
        <begin position="3"/>
        <end position="35"/>
    </location>
</feature>
<dbReference type="SUPFAM" id="SSF57716">
    <property type="entry name" value="Glucocorticoid receptor-like (DNA-binding domain)"/>
    <property type="match status" value="1"/>
</dbReference>
<feature type="compositionally biased region" description="Polar residues" evidence="2">
    <location>
        <begin position="157"/>
        <end position="166"/>
    </location>
</feature>
<keyword evidence="1" id="KW-0862">Zinc</keyword>
<dbReference type="CDD" id="cd00202">
    <property type="entry name" value="ZnF_GATA"/>
    <property type="match status" value="1"/>
</dbReference>
<feature type="region of interest" description="Disordered" evidence="2">
    <location>
        <begin position="157"/>
        <end position="198"/>
    </location>
</feature>
<dbReference type="SMART" id="SM00401">
    <property type="entry name" value="ZnF_GATA"/>
    <property type="match status" value="1"/>
</dbReference>
<dbReference type="PANTHER" id="PTHR46855">
    <property type="entry name" value="OSJNBB0038F03.10 PROTEIN"/>
    <property type="match status" value="1"/>
</dbReference>
<name>A0A250WUK0_9CHLO</name>
<sequence>MRAAIGGPCNHCGRYETPCWRRGPPDKPCLCNACGARWLVKQSLDGYMPGPPRSKKRNSSADHLGVSSSLGPLYGLKADKKLKRGHLSESDNLYTDQLQGALLHQYERSMHQTMNSETRTKDGHHIQLMCFFNHQYSDSCFQQGFPCLVPAPTSAETVTNQTSPASETDPMASPVPTSTPPATAGRRPRKQARPMISS</sequence>
<keyword evidence="1" id="KW-0863">Zinc-finger</keyword>
<evidence type="ECO:0000256" key="1">
    <source>
        <dbReference type="PROSITE-ProRule" id="PRU00094"/>
    </source>
</evidence>
<dbReference type="GO" id="GO:0008270">
    <property type="term" value="F:zinc ion binding"/>
    <property type="evidence" value="ECO:0007669"/>
    <property type="project" value="UniProtKB-KW"/>
</dbReference>
<dbReference type="AlphaFoldDB" id="A0A250WUK0"/>